<evidence type="ECO:0000256" key="4">
    <source>
        <dbReference type="ARBA" id="ARBA00022857"/>
    </source>
</evidence>
<dbReference type="InterPro" id="IPR001128">
    <property type="entry name" value="Cyt_P450"/>
</dbReference>
<dbReference type="PRINTS" id="PR00385">
    <property type="entry name" value="P450"/>
</dbReference>
<evidence type="ECO:0000313" key="12">
    <source>
        <dbReference type="Proteomes" id="UP000275865"/>
    </source>
</evidence>
<dbReference type="PROSITE" id="PS00086">
    <property type="entry name" value="CYTOCHROME_P450"/>
    <property type="match status" value="1"/>
</dbReference>
<dbReference type="FunFam" id="1.10.630.10:FF:000018">
    <property type="entry name" value="Cytochrome P450 monooxygenase"/>
    <property type="match status" value="1"/>
</dbReference>
<keyword evidence="7 10" id="KW-0503">Monooxygenase</keyword>
<evidence type="ECO:0000256" key="8">
    <source>
        <dbReference type="ARBA" id="ARBA00023194"/>
    </source>
</evidence>
<dbReference type="Proteomes" id="UP000275865">
    <property type="component" value="Unassembled WGS sequence"/>
</dbReference>
<comment type="similarity">
    <text evidence="1 10">Belongs to the cytochrome P450 family.</text>
</comment>
<evidence type="ECO:0000256" key="6">
    <source>
        <dbReference type="ARBA" id="ARBA00023004"/>
    </source>
</evidence>
<dbReference type="GO" id="GO:0020037">
    <property type="term" value="F:heme binding"/>
    <property type="evidence" value="ECO:0007669"/>
    <property type="project" value="InterPro"/>
</dbReference>
<dbReference type="Pfam" id="PF00067">
    <property type="entry name" value="p450"/>
    <property type="match status" value="1"/>
</dbReference>
<dbReference type="SUPFAM" id="SSF48264">
    <property type="entry name" value="Cytochrome P450"/>
    <property type="match status" value="1"/>
</dbReference>
<dbReference type="EMBL" id="RAZT01000001">
    <property type="protein sequence ID" value="RKN36451.1"/>
    <property type="molecule type" value="Genomic_DNA"/>
</dbReference>
<accession>A0A3A9YHI8</accession>
<keyword evidence="6 10" id="KW-0408">Iron</keyword>
<dbReference type="GO" id="GO:0017000">
    <property type="term" value="P:antibiotic biosynthetic process"/>
    <property type="evidence" value="ECO:0007669"/>
    <property type="project" value="UniProtKB-KW"/>
</dbReference>
<dbReference type="GO" id="GO:0016705">
    <property type="term" value="F:oxidoreductase activity, acting on paired donors, with incorporation or reduction of molecular oxygen"/>
    <property type="evidence" value="ECO:0007669"/>
    <property type="project" value="InterPro"/>
</dbReference>
<organism evidence="11 12">
    <name type="scientific">Micromonospora musae</name>
    <dbReference type="NCBI Taxonomy" id="1894970"/>
    <lineage>
        <taxon>Bacteria</taxon>
        <taxon>Bacillati</taxon>
        <taxon>Actinomycetota</taxon>
        <taxon>Actinomycetes</taxon>
        <taxon>Micromonosporales</taxon>
        <taxon>Micromonosporaceae</taxon>
        <taxon>Micromonospora</taxon>
    </lineage>
</organism>
<dbReference type="PANTHER" id="PTHR46696:SF1">
    <property type="entry name" value="CYTOCHROME P450 YJIB-RELATED"/>
    <property type="match status" value="1"/>
</dbReference>
<evidence type="ECO:0000256" key="3">
    <source>
        <dbReference type="ARBA" id="ARBA00022723"/>
    </source>
</evidence>
<dbReference type="InterPro" id="IPR002397">
    <property type="entry name" value="Cyt_P450_B"/>
</dbReference>
<proteinExistence type="inferred from homology"/>
<keyword evidence="8" id="KW-0045">Antibiotic biosynthesis</keyword>
<evidence type="ECO:0000256" key="5">
    <source>
        <dbReference type="ARBA" id="ARBA00023002"/>
    </source>
</evidence>
<evidence type="ECO:0000256" key="2">
    <source>
        <dbReference type="ARBA" id="ARBA00022617"/>
    </source>
</evidence>
<name>A0A3A9YHI8_9ACTN</name>
<sequence length="412" mass="44866">MNASGPELAVELRHPFHTDADGVLRPRGPEKHPYYARFAAAGPPVVPVVRQVAGEPLPALLICRYADVREVLRRQDVFSRAAAVPDDQVDVTGTMLGMDGPQHARVRGTVKDAFTATAVSRLSAAVRAGAEAHLTTLTAGERPADLVRDFAVPFTLDVICDLLGLPRDDRIQFRRWGDMFLGSGDLSREDAARSATEMGGYLWDQLEQRRSCPAGDLMSRIAAGAADQPMDVQIKLPISLVVGGWETAASSIATFVYVLHTRPYRDGRTGWEHLIAHPEQVDAAVTELERLYSTANGDDMPRRVLADVRLPSGVRLAEGDLVIPSHDAANRDPEVFPDPERMDFDRHPNPHLSFGYGPHYCIGAHLGALEVRTAVALLLAELPRLRLAVAPDEVPWKAGHAILGPAALPVTW</sequence>
<comment type="pathway">
    <text evidence="9">Antibiotic biosynthesis; mycinamicin biosynthesis.</text>
</comment>
<dbReference type="GO" id="GO:0005506">
    <property type="term" value="F:iron ion binding"/>
    <property type="evidence" value="ECO:0007669"/>
    <property type="project" value="InterPro"/>
</dbReference>
<dbReference type="PANTHER" id="PTHR46696">
    <property type="entry name" value="P450, PUTATIVE (EUROFUNG)-RELATED"/>
    <property type="match status" value="1"/>
</dbReference>
<keyword evidence="5 10" id="KW-0560">Oxidoreductase</keyword>
<evidence type="ECO:0000313" key="11">
    <source>
        <dbReference type="EMBL" id="RKN36451.1"/>
    </source>
</evidence>
<dbReference type="AlphaFoldDB" id="A0A3A9YHI8"/>
<keyword evidence="4" id="KW-0521">NADP</keyword>
<dbReference type="InterPro" id="IPR036396">
    <property type="entry name" value="Cyt_P450_sf"/>
</dbReference>
<reference evidence="11 12" key="1">
    <citation type="submission" date="2018-09" db="EMBL/GenBank/DDBJ databases">
        <title>Micromonospora sp. nov. MS1-9, isolated from a root of Musa sp.</title>
        <authorList>
            <person name="Kuncharoen N."/>
            <person name="Kudo T."/>
            <person name="Ohkuma M."/>
            <person name="Yuki M."/>
            <person name="Tanasupawat S."/>
        </authorList>
    </citation>
    <scope>NUCLEOTIDE SEQUENCE [LARGE SCALE GENOMIC DNA]</scope>
    <source>
        <strain evidence="11 12">MS1-9</strain>
    </source>
</reference>
<dbReference type="InterPro" id="IPR017972">
    <property type="entry name" value="Cyt_P450_CS"/>
</dbReference>
<comment type="caution">
    <text evidence="11">The sequence shown here is derived from an EMBL/GenBank/DDBJ whole genome shotgun (WGS) entry which is preliminary data.</text>
</comment>
<dbReference type="Gene3D" id="1.10.630.10">
    <property type="entry name" value="Cytochrome P450"/>
    <property type="match status" value="1"/>
</dbReference>
<dbReference type="PRINTS" id="PR00359">
    <property type="entry name" value="BP450"/>
</dbReference>
<gene>
    <name evidence="11" type="ORF">D7044_02050</name>
</gene>
<evidence type="ECO:0000256" key="10">
    <source>
        <dbReference type="RuleBase" id="RU000461"/>
    </source>
</evidence>
<dbReference type="RefSeq" id="WP_120687760.1">
    <property type="nucleotide sequence ID" value="NZ_RAZT01000001.1"/>
</dbReference>
<evidence type="ECO:0000256" key="1">
    <source>
        <dbReference type="ARBA" id="ARBA00010617"/>
    </source>
</evidence>
<evidence type="ECO:0000256" key="7">
    <source>
        <dbReference type="ARBA" id="ARBA00023033"/>
    </source>
</evidence>
<protein>
    <submittedName>
        <fullName evidence="11">Cytochrome P450</fullName>
    </submittedName>
</protein>
<keyword evidence="2 10" id="KW-0349">Heme</keyword>
<evidence type="ECO:0000256" key="9">
    <source>
        <dbReference type="ARBA" id="ARBA00060683"/>
    </source>
</evidence>
<keyword evidence="3 10" id="KW-0479">Metal-binding</keyword>
<dbReference type="GO" id="GO:0004497">
    <property type="term" value="F:monooxygenase activity"/>
    <property type="evidence" value="ECO:0007669"/>
    <property type="project" value="UniProtKB-KW"/>
</dbReference>